<feature type="transmembrane region" description="Helical" evidence="1">
    <location>
        <begin position="49"/>
        <end position="66"/>
    </location>
</feature>
<keyword evidence="3" id="KW-1185">Reference proteome</keyword>
<dbReference type="STRING" id="37658.SAMN05661086_01901"/>
<dbReference type="RefSeq" id="WP_092560443.1">
    <property type="nucleotide sequence ID" value="NZ_FOYZ01000006.1"/>
</dbReference>
<dbReference type="OrthoDB" id="2066208at2"/>
<name>A0A1I6JR95_9FIRM</name>
<keyword evidence="1" id="KW-0472">Membrane</keyword>
<keyword evidence="1" id="KW-0812">Transmembrane</keyword>
<sequence>MKQGFQRFLTRVLPHITIVLAGMFVIFWILDILNPTMNFINREISNKLLIIFCTASLVTSIVTIGLERKTD</sequence>
<gene>
    <name evidence="2" type="ORF">SAMN05661086_01901</name>
</gene>
<accession>A0A1I6JR95</accession>
<keyword evidence="1" id="KW-1133">Transmembrane helix</keyword>
<evidence type="ECO:0000313" key="3">
    <source>
        <dbReference type="Proteomes" id="UP000199659"/>
    </source>
</evidence>
<proteinExistence type="predicted"/>
<dbReference type="AlphaFoldDB" id="A0A1I6JR95"/>
<protein>
    <submittedName>
        <fullName evidence="2">Uncharacterized protein</fullName>
    </submittedName>
</protein>
<feature type="transmembrane region" description="Helical" evidence="1">
    <location>
        <begin position="12"/>
        <end position="29"/>
    </location>
</feature>
<organism evidence="2 3">
    <name type="scientific">Anaeromicropila populeti</name>
    <dbReference type="NCBI Taxonomy" id="37658"/>
    <lineage>
        <taxon>Bacteria</taxon>
        <taxon>Bacillati</taxon>
        <taxon>Bacillota</taxon>
        <taxon>Clostridia</taxon>
        <taxon>Lachnospirales</taxon>
        <taxon>Lachnospiraceae</taxon>
        <taxon>Anaeromicropila</taxon>
    </lineage>
</organism>
<reference evidence="2 3" key="1">
    <citation type="submission" date="2016-10" db="EMBL/GenBank/DDBJ databases">
        <authorList>
            <person name="de Groot N.N."/>
        </authorList>
    </citation>
    <scope>NUCLEOTIDE SEQUENCE [LARGE SCALE GENOMIC DNA]</scope>
    <source>
        <strain evidence="2 3">743A</strain>
    </source>
</reference>
<dbReference type="Proteomes" id="UP000199659">
    <property type="component" value="Unassembled WGS sequence"/>
</dbReference>
<evidence type="ECO:0000313" key="2">
    <source>
        <dbReference type="EMBL" id="SFR81487.1"/>
    </source>
</evidence>
<evidence type="ECO:0000256" key="1">
    <source>
        <dbReference type="SAM" id="Phobius"/>
    </source>
</evidence>
<dbReference type="EMBL" id="FOYZ01000006">
    <property type="protein sequence ID" value="SFR81487.1"/>
    <property type="molecule type" value="Genomic_DNA"/>
</dbReference>